<sequence length="123" mass="13821">LFSILLFCVVLSLFCCIYCALMRICSLLAISLSPHCFLCYLDIILALLNSFFVVSFIFILFISDLIITVLICSCLSSLVFISFVYASLISSIVTLTILSFFFFFYALRILKCPASNFGLQPCN</sequence>
<organism evidence="2">
    <name type="scientific">Amblyomma aureolatum</name>
    <dbReference type="NCBI Taxonomy" id="187763"/>
    <lineage>
        <taxon>Eukaryota</taxon>
        <taxon>Metazoa</taxon>
        <taxon>Ecdysozoa</taxon>
        <taxon>Arthropoda</taxon>
        <taxon>Chelicerata</taxon>
        <taxon>Arachnida</taxon>
        <taxon>Acari</taxon>
        <taxon>Parasitiformes</taxon>
        <taxon>Ixodida</taxon>
        <taxon>Ixodoidea</taxon>
        <taxon>Ixodidae</taxon>
        <taxon>Amblyomminae</taxon>
        <taxon>Amblyomma</taxon>
    </lineage>
</organism>
<proteinExistence type="evidence at transcript level"/>
<evidence type="ECO:0000313" key="2">
    <source>
        <dbReference type="EMBL" id="JAT91449.1"/>
    </source>
</evidence>
<name>A0A1E1WWP2_9ACAR</name>
<reference evidence="2" key="1">
    <citation type="journal article" date="2017" name="Front. Cell. Infect. Microbiol.">
        <title>The Distinct Transcriptional Response of the Midgut of Amblyomma sculptum and Amblyomma aureolatum Ticks to Rickettsia rickettsii Correlates to Their Differences in Susceptibility to Infection.</title>
        <authorList>
            <person name="Martins L.A."/>
            <person name="Galletti M.F.B.M."/>
            <person name="Ribeiro J.M."/>
            <person name="Fujita A."/>
            <person name="Costa F.B."/>
            <person name="Labruna M.B."/>
            <person name="Daffre S."/>
            <person name="Fogaca A.C."/>
        </authorList>
    </citation>
    <scope>NUCLEOTIDE SEQUENCE</scope>
</reference>
<accession>A0A1E1WWP2</accession>
<keyword evidence="1" id="KW-0812">Transmembrane</keyword>
<dbReference type="EMBL" id="GFAC01007739">
    <property type="protein sequence ID" value="JAT91449.1"/>
    <property type="molecule type" value="mRNA"/>
</dbReference>
<feature type="transmembrane region" description="Helical" evidence="1">
    <location>
        <begin position="92"/>
        <end position="110"/>
    </location>
</feature>
<protein>
    <submittedName>
        <fullName evidence="2">Uncharacterized protein</fullName>
    </submittedName>
</protein>
<dbReference type="AlphaFoldDB" id="A0A1E1WWP2"/>
<evidence type="ECO:0000256" key="1">
    <source>
        <dbReference type="SAM" id="Phobius"/>
    </source>
</evidence>
<feature type="transmembrane region" description="Helical" evidence="1">
    <location>
        <begin position="65"/>
        <end position="86"/>
    </location>
</feature>
<feature type="transmembrane region" description="Helical" evidence="1">
    <location>
        <begin position="32"/>
        <end position="58"/>
    </location>
</feature>
<feature type="non-terminal residue" evidence="2">
    <location>
        <position position="1"/>
    </location>
</feature>
<keyword evidence="1" id="KW-0472">Membrane</keyword>
<keyword evidence="1" id="KW-1133">Transmembrane helix</keyword>